<feature type="non-terminal residue" evidence="2">
    <location>
        <position position="1"/>
    </location>
</feature>
<accession>A0A0M0JTS7</accession>
<evidence type="ECO:0000313" key="3">
    <source>
        <dbReference type="Proteomes" id="UP000037460"/>
    </source>
</evidence>
<evidence type="ECO:0000313" key="2">
    <source>
        <dbReference type="EMBL" id="KOO29935.1"/>
    </source>
</evidence>
<dbReference type="InterPro" id="IPR013103">
    <property type="entry name" value="RVT_2"/>
</dbReference>
<dbReference type="OrthoDB" id="430476at2759"/>
<comment type="caution">
    <text evidence="2">The sequence shown here is derived from an EMBL/GenBank/DDBJ whole genome shotgun (WGS) entry which is preliminary data.</text>
</comment>
<dbReference type="AlphaFoldDB" id="A0A0M0JTS7"/>
<dbReference type="Pfam" id="PF07727">
    <property type="entry name" value="RVT_2"/>
    <property type="match status" value="1"/>
</dbReference>
<organism evidence="2 3">
    <name type="scientific">Chrysochromulina tobinii</name>
    <dbReference type="NCBI Taxonomy" id="1460289"/>
    <lineage>
        <taxon>Eukaryota</taxon>
        <taxon>Haptista</taxon>
        <taxon>Haptophyta</taxon>
        <taxon>Prymnesiophyceae</taxon>
        <taxon>Prymnesiales</taxon>
        <taxon>Chrysochromulinaceae</taxon>
        <taxon>Chrysochromulina</taxon>
    </lineage>
</organism>
<dbReference type="SUPFAM" id="SSF53098">
    <property type="entry name" value="Ribonuclease H-like"/>
    <property type="match status" value="1"/>
</dbReference>
<name>A0A0M0JTS7_9EUKA</name>
<evidence type="ECO:0000259" key="1">
    <source>
        <dbReference type="Pfam" id="PF07727"/>
    </source>
</evidence>
<gene>
    <name evidence="2" type="ORF">Ctob_013420</name>
</gene>
<feature type="domain" description="Reverse transcriptase Ty1/copia-type" evidence="1">
    <location>
        <begin position="149"/>
        <end position="385"/>
    </location>
</feature>
<dbReference type="EMBL" id="JWZX01002326">
    <property type="protein sequence ID" value="KOO29935.1"/>
    <property type="molecule type" value="Genomic_DNA"/>
</dbReference>
<protein>
    <submittedName>
        <fullName evidence="2">Retrotransposon ty1-copia subclass</fullName>
    </submittedName>
</protein>
<dbReference type="InterPro" id="IPR012337">
    <property type="entry name" value="RNaseH-like_sf"/>
</dbReference>
<keyword evidence="3" id="KW-1185">Reference proteome</keyword>
<proteinExistence type="predicted"/>
<reference evidence="3" key="1">
    <citation type="journal article" date="2015" name="PLoS Genet.">
        <title>Genome Sequence and Transcriptome Analyses of Chrysochromulina tobin: Metabolic Tools for Enhanced Algal Fitness in the Prominent Order Prymnesiales (Haptophyceae).</title>
        <authorList>
            <person name="Hovde B.T."/>
            <person name="Deodato C.R."/>
            <person name="Hunsperger H.M."/>
            <person name="Ryken S.A."/>
            <person name="Yost W."/>
            <person name="Jha R.K."/>
            <person name="Patterson J."/>
            <person name="Monnat R.J. Jr."/>
            <person name="Barlow S.B."/>
            <person name="Starkenburg S.R."/>
            <person name="Cattolico R.A."/>
        </authorList>
    </citation>
    <scope>NUCLEOTIDE SEQUENCE</scope>
    <source>
        <strain evidence="3">CCMP291</strain>
    </source>
</reference>
<sequence>AAELLHRRSHLGVDKIRHAAHTTVDAPKILASASATARTSSCASCAAARIRRAAHPGTLSAPAPEPGVLHYDLKELVLSIGGYRYVVFAIDEYSRFVFVEFIKLKSDADAAIKRCIAAFNATVGTPIDEAGRPLPRPTVRTVHGDREGKLIEVPSDRRIHKLIWVYKLKRDGSAKARLCVQGNTLQSGVDFDQTWSSALRYSSARALFAYAARQGCRVRSVDLVAAYLQGRFVDGEFVYCYLPTGYTELDSNGQPLIARVEKPIYEQAGRRLQRMLFAWLVAQGFHALDDSDPCVFTRVHPDGEIITIGVYVDNLQIVHSAVLDADGRGPAGCAYNSFMDSLARDWDITDEGPMEDLLGIEVDYLADGAIKLHQTSYVKKLVERFLPHGPLEKVQRGSLPYSSDFLKHIADALALPPDSYPELVRPMQERLGCLMYAATSTRCDIAFPVHYLWLAEWRVVLDPDGMDSAPSSAADSGLGWGSVSRELLDGTIDESMPESPESSAEEVLEREATVQAVAAYERQLTMPWALALSQASWACDVQVDPAVWKRGHWITCVAVDDQTPKAISERCQYDCTQLLKSNVDRFTKAKLTTNSRLKRNTILVLPSHRIRRGEAAGLNIHCNVCEDPIERDGYCCELCDWDVCSQCKAFLTVEELLTVQCHRDSHRGEEQI</sequence>
<dbReference type="Proteomes" id="UP000037460">
    <property type="component" value="Unassembled WGS sequence"/>
</dbReference>